<protein>
    <submittedName>
        <fullName evidence="1">Uncharacterized protein</fullName>
    </submittedName>
</protein>
<evidence type="ECO:0000313" key="1">
    <source>
        <dbReference type="EMBL" id="KAJ0194592.1"/>
    </source>
</evidence>
<keyword evidence="2" id="KW-1185">Reference proteome</keyword>
<evidence type="ECO:0000313" key="2">
    <source>
        <dbReference type="Proteomes" id="UP000235145"/>
    </source>
</evidence>
<sequence length="96" mass="10237">MARSISTAKTLSSLIADHSSAIVRRGYASASQGGVSEAAVRGSVVTMMKKGGEDSTKSTAWVPDPVTGYYKPEGHGNQIDAAELRELLLKQKTRRD</sequence>
<name>A0A9R1UWX9_LACSA</name>
<dbReference type="Proteomes" id="UP000235145">
    <property type="component" value="Unassembled WGS sequence"/>
</dbReference>
<proteinExistence type="predicted"/>
<reference evidence="1 2" key="1">
    <citation type="journal article" date="2017" name="Nat. Commun.">
        <title>Genome assembly with in vitro proximity ligation data and whole-genome triplication in lettuce.</title>
        <authorList>
            <person name="Reyes-Chin-Wo S."/>
            <person name="Wang Z."/>
            <person name="Yang X."/>
            <person name="Kozik A."/>
            <person name="Arikit S."/>
            <person name="Song C."/>
            <person name="Xia L."/>
            <person name="Froenicke L."/>
            <person name="Lavelle D.O."/>
            <person name="Truco M.J."/>
            <person name="Xia R."/>
            <person name="Zhu S."/>
            <person name="Xu C."/>
            <person name="Xu H."/>
            <person name="Xu X."/>
            <person name="Cox K."/>
            <person name="Korf I."/>
            <person name="Meyers B.C."/>
            <person name="Michelmore R.W."/>
        </authorList>
    </citation>
    <scope>NUCLEOTIDE SEQUENCE [LARGE SCALE GENOMIC DNA]</scope>
    <source>
        <strain evidence="2">cv. Salinas</strain>
        <tissue evidence="1">Seedlings</tissue>
    </source>
</reference>
<dbReference type="Gramene" id="rna-gnl|WGS:NBSK|LSAT_8X164161_mrna">
    <property type="protein sequence ID" value="cds-PLY86040.1"/>
    <property type="gene ID" value="gene-LSAT_8X164161"/>
</dbReference>
<comment type="caution">
    <text evidence="1">The sequence shown here is derived from an EMBL/GenBank/DDBJ whole genome shotgun (WGS) entry which is preliminary data.</text>
</comment>
<accession>A0A9R1UWX9</accession>
<dbReference type="Pfam" id="PF03242">
    <property type="entry name" value="LEA_3a"/>
    <property type="match status" value="1"/>
</dbReference>
<dbReference type="GO" id="GO:0006950">
    <property type="term" value="P:response to stress"/>
    <property type="evidence" value="ECO:0000318"/>
    <property type="project" value="GO_Central"/>
</dbReference>
<dbReference type="OrthoDB" id="1693956at2759"/>
<dbReference type="PANTHER" id="PTHR33509">
    <property type="entry name" value="LATE EMBRYOGENIS ABUNDANT PROTEIN 2-RELATED"/>
    <property type="match status" value="1"/>
</dbReference>
<dbReference type="EMBL" id="NBSK02000008">
    <property type="protein sequence ID" value="KAJ0194592.1"/>
    <property type="molecule type" value="Genomic_DNA"/>
</dbReference>
<dbReference type="AlphaFoldDB" id="A0A9R1UWX9"/>
<dbReference type="InterPro" id="IPR004926">
    <property type="entry name" value="LEA_3a"/>
</dbReference>
<gene>
    <name evidence="1" type="ORF">LSAT_V11C800453630</name>
</gene>
<organism evidence="1 2">
    <name type="scientific">Lactuca sativa</name>
    <name type="common">Garden lettuce</name>
    <dbReference type="NCBI Taxonomy" id="4236"/>
    <lineage>
        <taxon>Eukaryota</taxon>
        <taxon>Viridiplantae</taxon>
        <taxon>Streptophyta</taxon>
        <taxon>Embryophyta</taxon>
        <taxon>Tracheophyta</taxon>
        <taxon>Spermatophyta</taxon>
        <taxon>Magnoliopsida</taxon>
        <taxon>eudicotyledons</taxon>
        <taxon>Gunneridae</taxon>
        <taxon>Pentapetalae</taxon>
        <taxon>asterids</taxon>
        <taxon>campanulids</taxon>
        <taxon>Asterales</taxon>
        <taxon>Asteraceae</taxon>
        <taxon>Cichorioideae</taxon>
        <taxon>Cichorieae</taxon>
        <taxon>Lactucinae</taxon>
        <taxon>Lactuca</taxon>
    </lineage>
</organism>
<dbReference type="PANTHER" id="PTHR33509:SF5">
    <property type="entry name" value="PROTEIN SENESCENCE-ASSOCIATED GENE 21, MITOCHONDRIAL"/>
    <property type="match status" value="1"/>
</dbReference>